<dbReference type="AlphaFoldDB" id="A0A086T025"/>
<dbReference type="OrthoDB" id="5131008at2759"/>
<sequence length="187" mass="21181">MDDVEFREIDIDKIAKSWSIAMTFSRERLQRVCNLHGTEMDAAVRDGRLVLETVCLFVHSSVKGGQFKLPPEFWRILHAEYGIIVYPSALTEPVDLHGLNTEKTFTDCYCGHIGRLRDVYERTGVRKRLTWIGVVMLGRCCQDRAPPCPFEYLCEPPPVYRACVSDTTSEDEDEGCEKGYGGSSHAV</sequence>
<accession>A0A086T025</accession>
<name>A0A086T025_HAPC1</name>
<organism evidence="1 2">
    <name type="scientific">Hapsidospora chrysogenum (strain ATCC 11550 / CBS 779.69 / DSM 880 / IAM 14645 / JCM 23072 / IMI 49137)</name>
    <name type="common">Acremonium chrysogenum</name>
    <dbReference type="NCBI Taxonomy" id="857340"/>
    <lineage>
        <taxon>Eukaryota</taxon>
        <taxon>Fungi</taxon>
        <taxon>Dikarya</taxon>
        <taxon>Ascomycota</taxon>
        <taxon>Pezizomycotina</taxon>
        <taxon>Sordariomycetes</taxon>
        <taxon>Hypocreomycetidae</taxon>
        <taxon>Hypocreales</taxon>
        <taxon>Bionectriaceae</taxon>
        <taxon>Hapsidospora</taxon>
    </lineage>
</organism>
<reference evidence="2" key="1">
    <citation type="journal article" date="2014" name="Genome Announc.">
        <title>Genome sequence and annotation of Acremonium chrysogenum, producer of the beta-lactam antibiotic cephalosporin C.</title>
        <authorList>
            <person name="Terfehr D."/>
            <person name="Dahlmann T.A."/>
            <person name="Specht T."/>
            <person name="Zadra I."/>
            <person name="Kuernsteiner H."/>
            <person name="Kueck U."/>
        </authorList>
    </citation>
    <scope>NUCLEOTIDE SEQUENCE [LARGE SCALE GENOMIC DNA]</scope>
    <source>
        <strain evidence="2">ATCC 11550 / CBS 779.69 / DSM 880 / IAM 14645 / JCM 23072 / IMI 49137</strain>
    </source>
</reference>
<gene>
    <name evidence="1" type="ORF">ACRE_065680</name>
</gene>
<evidence type="ECO:0000313" key="2">
    <source>
        <dbReference type="Proteomes" id="UP000029964"/>
    </source>
</evidence>
<dbReference type="EMBL" id="JPKY01000087">
    <property type="protein sequence ID" value="KFH42707.1"/>
    <property type="molecule type" value="Genomic_DNA"/>
</dbReference>
<protein>
    <submittedName>
        <fullName evidence="1">Uncharacterized protein</fullName>
    </submittedName>
</protein>
<comment type="caution">
    <text evidence="1">The sequence shown here is derived from an EMBL/GenBank/DDBJ whole genome shotgun (WGS) entry which is preliminary data.</text>
</comment>
<dbReference type="HOGENOM" id="CLU_132180_0_0_1"/>
<dbReference type="Proteomes" id="UP000029964">
    <property type="component" value="Unassembled WGS sequence"/>
</dbReference>
<evidence type="ECO:0000313" key="1">
    <source>
        <dbReference type="EMBL" id="KFH42707.1"/>
    </source>
</evidence>
<proteinExistence type="predicted"/>
<keyword evidence="2" id="KW-1185">Reference proteome</keyword>